<gene>
    <name evidence="9" type="ORF">SAMN05421834_10551</name>
</gene>
<dbReference type="EMBL" id="FTNC01000005">
    <property type="protein sequence ID" value="SIQ51737.1"/>
    <property type="molecule type" value="Genomic_DNA"/>
</dbReference>
<dbReference type="RefSeq" id="WP_076544243.1">
    <property type="nucleotide sequence ID" value="NZ_FTNC01000005.1"/>
</dbReference>
<organism evidence="9 10">
    <name type="scientific">Halanaerobium kushneri</name>
    <dbReference type="NCBI Taxonomy" id="56779"/>
    <lineage>
        <taxon>Bacteria</taxon>
        <taxon>Bacillati</taxon>
        <taxon>Bacillota</taxon>
        <taxon>Clostridia</taxon>
        <taxon>Halanaerobiales</taxon>
        <taxon>Halanaerobiaceae</taxon>
        <taxon>Halanaerobium</taxon>
    </lineage>
</organism>
<proteinExistence type="inferred from homology"/>
<keyword evidence="2 7" id="KW-0813">Transport</keyword>
<dbReference type="SUPFAM" id="SSF161098">
    <property type="entry name" value="MetI-like"/>
    <property type="match status" value="1"/>
</dbReference>
<sequence>MKYKQNRKIFAYLAMIVLSIFFIFPLFYMISVSLNPDETAILRNMASVRAFFPGDLSLKNFFDVFDRMPFARFLFNSTFIVSTTIIIGLLVNSMMAFALARLRWKGRALIVSGVVALMIIPFEAIAVPLLLITNRLGWLDSYHVQIIPFIANPLYIFLLFQFFKNFPSELEEAAIIDGANWFGIYWRIALPLSKPILSSVAILHFLMQWGSFLWPLMVTRGPEYRPLTVAMEVFFGQYPRNWGDIMAFAAMITIPVLLLFLYLQDTYVNTVARSGIK</sequence>
<protein>
    <submittedName>
        <fullName evidence="9">Carbohydrate ABC transporter membrane protein 2, CUT1 family</fullName>
    </submittedName>
</protein>
<feature type="transmembrane region" description="Helical" evidence="7">
    <location>
        <begin position="73"/>
        <end position="97"/>
    </location>
</feature>
<dbReference type="CDD" id="cd06261">
    <property type="entry name" value="TM_PBP2"/>
    <property type="match status" value="1"/>
</dbReference>
<keyword evidence="6 7" id="KW-0472">Membrane</keyword>
<comment type="subcellular location">
    <subcellularLocation>
        <location evidence="1 7">Cell membrane</location>
        <topology evidence="1 7">Multi-pass membrane protein</topology>
    </subcellularLocation>
</comment>
<dbReference type="AlphaFoldDB" id="A0A1N6TEQ8"/>
<feature type="transmembrane region" description="Helical" evidence="7">
    <location>
        <begin position="109"/>
        <end position="132"/>
    </location>
</feature>
<evidence type="ECO:0000256" key="4">
    <source>
        <dbReference type="ARBA" id="ARBA00022692"/>
    </source>
</evidence>
<evidence type="ECO:0000313" key="9">
    <source>
        <dbReference type="EMBL" id="SIQ51737.1"/>
    </source>
</evidence>
<feature type="transmembrane region" description="Helical" evidence="7">
    <location>
        <begin position="245"/>
        <end position="263"/>
    </location>
</feature>
<dbReference type="OrthoDB" id="9787837at2"/>
<dbReference type="STRING" id="56779.SAMN05421834_10551"/>
<accession>A0A1N6TEQ8</accession>
<evidence type="ECO:0000259" key="8">
    <source>
        <dbReference type="PROSITE" id="PS50928"/>
    </source>
</evidence>
<keyword evidence="5 7" id="KW-1133">Transmembrane helix</keyword>
<evidence type="ECO:0000256" key="3">
    <source>
        <dbReference type="ARBA" id="ARBA00022475"/>
    </source>
</evidence>
<dbReference type="InterPro" id="IPR035906">
    <property type="entry name" value="MetI-like_sf"/>
</dbReference>
<evidence type="ECO:0000256" key="7">
    <source>
        <dbReference type="RuleBase" id="RU363032"/>
    </source>
</evidence>
<reference evidence="10" key="1">
    <citation type="submission" date="2017-01" db="EMBL/GenBank/DDBJ databases">
        <authorList>
            <person name="Varghese N."/>
            <person name="Submissions S."/>
        </authorList>
    </citation>
    <scope>NUCLEOTIDE SEQUENCE [LARGE SCALE GENOMIC DNA]</scope>
    <source>
        <strain evidence="10">ATCC 700103</strain>
    </source>
</reference>
<dbReference type="PANTHER" id="PTHR43744">
    <property type="entry name" value="ABC TRANSPORTER PERMEASE PROTEIN MG189-RELATED-RELATED"/>
    <property type="match status" value="1"/>
</dbReference>
<name>A0A1N6TEQ8_9FIRM</name>
<dbReference type="InterPro" id="IPR000515">
    <property type="entry name" value="MetI-like"/>
</dbReference>
<evidence type="ECO:0000313" key="10">
    <source>
        <dbReference type="Proteomes" id="UP000185669"/>
    </source>
</evidence>
<dbReference type="GO" id="GO:0055085">
    <property type="term" value="P:transmembrane transport"/>
    <property type="evidence" value="ECO:0007669"/>
    <property type="project" value="InterPro"/>
</dbReference>
<feature type="domain" description="ABC transmembrane type-1" evidence="8">
    <location>
        <begin position="74"/>
        <end position="263"/>
    </location>
</feature>
<comment type="similarity">
    <text evidence="7">Belongs to the binding-protein-dependent transport system permease family.</text>
</comment>
<keyword evidence="3" id="KW-1003">Cell membrane</keyword>
<evidence type="ECO:0000256" key="1">
    <source>
        <dbReference type="ARBA" id="ARBA00004651"/>
    </source>
</evidence>
<evidence type="ECO:0000256" key="5">
    <source>
        <dbReference type="ARBA" id="ARBA00022989"/>
    </source>
</evidence>
<feature type="transmembrane region" description="Helical" evidence="7">
    <location>
        <begin position="9"/>
        <end position="30"/>
    </location>
</feature>
<dbReference type="PROSITE" id="PS50928">
    <property type="entry name" value="ABC_TM1"/>
    <property type="match status" value="1"/>
</dbReference>
<dbReference type="Proteomes" id="UP000185669">
    <property type="component" value="Unassembled WGS sequence"/>
</dbReference>
<keyword evidence="10" id="KW-1185">Reference proteome</keyword>
<feature type="transmembrane region" description="Helical" evidence="7">
    <location>
        <begin position="144"/>
        <end position="163"/>
    </location>
</feature>
<dbReference type="Gene3D" id="1.10.3720.10">
    <property type="entry name" value="MetI-like"/>
    <property type="match status" value="1"/>
</dbReference>
<dbReference type="PANTHER" id="PTHR43744:SF12">
    <property type="entry name" value="ABC TRANSPORTER PERMEASE PROTEIN MG189-RELATED"/>
    <property type="match status" value="1"/>
</dbReference>
<dbReference type="Pfam" id="PF00528">
    <property type="entry name" value="BPD_transp_1"/>
    <property type="match status" value="1"/>
</dbReference>
<keyword evidence="4 7" id="KW-0812">Transmembrane</keyword>
<evidence type="ECO:0000256" key="6">
    <source>
        <dbReference type="ARBA" id="ARBA00023136"/>
    </source>
</evidence>
<evidence type="ECO:0000256" key="2">
    <source>
        <dbReference type="ARBA" id="ARBA00022448"/>
    </source>
</evidence>
<dbReference type="GO" id="GO:0005886">
    <property type="term" value="C:plasma membrane"/>
    <property type="evidence" value="ECO:0007669"/>
    <property type="project" value="UniProtKB-SubCell"/>
</dbReference>